<name>A0A8S1JB81_9CHLO</name>
<keyword evidence="2" id="KW-0677">Repeat</keyword>
<feature type="domain" description="Disease resistance R13L4/SHOC-2-like LRR" evidence="3">
    <location>
        <begin position="137"/>
        <end position="390"/>
    </location>
</feature>
<evidence type="ECO:0000313" key="4">
    <source>
        <dbReference type="EMBL" id="CAD7703331.1"/>
    </source>
</evidence>
<feature type="non-terminal residue" evidence="4">
    <location>
        <position position="1"/>
    </location>
</feature>
<dbReference type="Pfam" id="PF23598">
    <property type="entry name" value="LRR_14"/>
    <property type="match status" value="1"/>
</dbReference>
<evidence type="ECO:0000313" key="5">
    <source>
        <dbReference type="Proteomes" id="UP000708148"/>
    </source>
</evidence>
<comment type="caution">
    <text evidence="4">The sequence shown here is derived from an EMBL/GenBank/DDBJ whole genome shotgun (WGS) entry which is preliminary data.</text>
</comment>
<comment type="subcellular location">
    <subcellularLocation>
        <location evidence="1">Cytoplasm</location>
        <location evidence="1">Cytoskeleton</location>
        <location evidence="1">Cilium axoneme</location>
    </subcellularLocation>
</comment>
<dbReference type="EMBL" id="CAJHUC010002166">
    <property type="protein sequence ID" value="CAD7703331.1"/>
    <property type="molecule type" value="Genomic_DNA"/>
</dbReference>
<dbReference type="SUPFAM" id="SSF52058">
    <property type="entry name" value="L domain-like"/>
    <property type="match status" value="1"/>
</dbReference>
<dbReference type="InterPro" id="IPR032675">
    <property type="entry name" value="LRR_dom_sf"/>
</dbReference>
<dbReference type="AlphaFoldDB" id="A0A8S1JB81"/>
<evidence type="ECO:0000256" key="1">
    <source>
        <dbReference type="ARBA" id="ARBA00004430"/>
    </source>
</evidence>
<keyword evidence="5" id="KW-1185">Reference proteome</keyword>
<reference evidence="4" key="1">
    <citation type="submission" date="2020-12" db="EMBL/GenBank/DDBJ databases">
        <authorList>
            <person name="Iha C."/>
        </authorList>
    </citation>
    <scope>NUCLEOTIDE SEQUENCE</scope>
</reference>
<sequence>CQRGDWASFSVDLLDKIHSVLDGKRGGVFGKYFLKSARLVNKHWSGWANHATKCVKVPIRSRLRSFARLCSGSRQRPREISDSDAAWMTSGSAALRHGREMFFAKLGIVDMLRVVVAKFVGVEQLTLPHNLQYSALALPLLGSVKHLRYIALSGGSLKLGSLAWLGAVESLRCLTVHPTSRQSEALWCYWTIVQLTHLQGLELSGPGFCFDNLAWLRDVTSLKKLCLNFGWHSDGEVLGYVSHMTSLNDLALHGFLIADEDLAQLRALVELTSLTFEDCRFSTPDVLTCLSTLCLLSSFTALYCSNLDLRYLSGLPSLRTLHVTHDDSRDPSWIAAMTCLTCLKVDMGTTLWPRLEQWGALKNLRALELLTIVPCMDLKLDILRDRFPAAEVVERSC</sequence>
<dbReference type="InterPro" id="IPR055414">
    <property type="entry name" value="LRR_R13L4/SHOC2-like"/>
</dbReference>
<gene>
    <name evidence="4" type="ORF">OSTQU699_LOCUS8688</name>
</gene>
<evidence type="ECO:0000259" key="3">
    <source>
        <dbReference type="Pfam" id="PF23598"/>
    </source>
</evidence>
<dbReference type="Proteomes" id="UP000708148">
    <property type="component" value="Unassembled WGS sequence"/>
</dbReference>
<organism evidence="4 5">
    <name type="scientific">Ostreobium quekettii</name>
    <dbReference type="NCBI Taxonomy" id="121088"/>
    <lineage>
        <taxon>Eukaryota</taxon>
        <taxon>Viridiplantae</taxon>
        <taxon>Chlorophyta</taxon>
        <taxon>core chlorophytes</taxon>
        <taxon>Ulvophyceae</taxon>
        <taxon>TCBD clade</taxon>
        <taxon>Bryopsidales</taxon>
        <taxon>Ostreobineae</taxon>
        <taxon>Ostreobiaceae</taxon>
        <taxon>Ostreobium</taxon>
    </lineage>
</organism>
<proteinExistence type="predicted"/>
<dbReference type="GO" id="GO:0005930">
    <property type="term" value="C:axoneme"/>
    <property type="evidence" value="ECO:0007669"/>
    <property type="project" value="UniProtKB-SubCell"/>
</dbReference>
<protein>
    <recommendedName>
        <fullName evidence="3">Disease resistance R13L4/SHOC-2-like LRR domain-containing protein</fullName>
    </recommendedName>
</protein>
<accession>A0A8S1JB81</accession>
<evidence type="ECO:0000256" key="2">
    <source>
        <dbReference type="ARBA" id="ARBA00022737"/>
    </source>
</evidence>
<dbReference type="Gene3D" id="3.80.10.10">
    <property type="entry name" value="Ribonuclease Inhibitor"/>
    <property type="match status" value="1"/>
</dbReference>